<evidence type="ECO:0000313" key="14">
    <source>
        <dbReference type="EMBL" id="ROO85389.1"/>
    </source>
</evidence>
<keyword evidence="6 14" id="KW-0418">Kinase</keyword>
<evidence type="ECO:0000256" key="1">
    <source>
        <dbReference type="ARBA" id="ARBA00000085"/>
    </source>
</evidence>
<dbReference type="Proteomes" id="UP000272400">
    <property type="component" value="Unassembled WGS sequence"/>
</dbReference>
<dbReference type="PANTHER" id="PTHR24421">
    <property type="entry name" value="NITRATE/NITRITE SENSOR PROTEIN NARX-RELATED"/>
    <property type="match status" value="1"/>
</dbReference>
<feature type="coiled-coil region" evidence="9">
    <location>
        <begin position="153"/>
        <end position="187"/>
    </location>
</feature>
<feature type="domain" description="DUF7134" evidence="13">
    <location>
        <begin position="6"/>
        <end position="145"/>
    </location>
</feature>
<evidence type="ECO:0000259" key="13">
    <source>
        <dbReference type="Pfam" id="PF23539"/>
    </source>
</evidence>
<dbReference type="InterPro" id="IPR036890">
    <property type="entry name" value="HATPase_C_sf"/>
</dbReference>
<evidence type="ECO:0000256" key="4">
    <source>
        <dbReference type="ARBA" id="ARBA00022679"/>
    </source>
</evidence>
<keyword evidence="10" id="KW-0812">Transmembrane</keyword>
<comment type="catalytic activity">
    <reaction evidence="1">
        <text>ATP + protein L-histidine = ADP + protein N-phospho-L-histidine.</text>
        <dbReference type="EC" id="2.7.13.3"/>
    </reaction>
</comment>
<dbReference type="GO" id="GO:0000155">
    <property type="term" value="F:phosphorelay sensor kinase activity"/>
    <property type="evidence" value="ECO:0007669"/>
    <property type="project" value="InterPro"/>
</dbReference>
<name>A0A3N1CVR6_9ACTN</name>
<dbReference type="Pfam" id="PF02518">
    <property type="entry name" value="HATPase_c"/>
    <property type="match status" value="1"/>
</dbReference>
<keyword evidence="9" id="KW-0175">Coiled coil</keyword>
<dbReference type="GO" id="GO:0005524">
    <property type="term" value="F:ATP binding"/>
    <property type="evidence" value="ECO:0007669"/>
    <property type="project" value="UniProtKB-KW"/>
</dbReference>
<evidence type="ECO:0000256" key="2">
    <source>
        <dbReference type="ARBA" id="ARBA00012438"/>
    </source>
</evidence>
<evidence type="ECO:0000256" key="9">
    <source>
        <dbReference type="SAM" id="Coils"/>
    </source>
</evidence>
<keyword evidence="3" id="KW-0597">Phosphoprotein</keyword>
<dbReference type="RefSeq" id="WP_148085954.1">
    <property type="nucleotide sequence ID" value="NZ_RJKE01000001.1"/>
</dbReference>
<feature type="domain" description="Signal transduction histidine kinase subgroup 3 dimerisation and phosphoacceptor" evidence="12">
    <location>
        <begin position="185"/>
        <end position="250"/>
    </location>
</feature>
<dbReference type="SUPFAM" id="SSF55874">
    <property type="entry name" value="ATPase domain of HSP90 chaperone/DNA topoisomerase II/histidine kinase"/>
    <property type="match status" value="1"/>
</dbReference>
<dbReference type="CDD" id="cd16917">
    <property type="entry name" value="HATPase_UhpB-NarQ-NarX-like"/>
    <property type="match status" value="1"/>
</dbReference>
<dbReference type="InterPro" id="IPR011712">
    <property type="entry name" value="Sig_transdc_His_kin_sub3_dim/P"/>
</dbReference>
<evidence type="ECO:0000256" key="8">
    <source>
        <dbReference type="ARBA" id="ARBA00023012"/>
    </source>
</evidence>
<dbReference type="InterPro" id="IPR055558">
    <property type="entry name" value="DUF7134"/>
</dbReference>
<evidence type="ECO:0000256" key="5">
    <source>
        <dbReference type="ARBA" id="ARBA00022741"/>
    </source>
</evidence>
<organism evidence="14 15">
    <name type="scientific">Actinocorallia herbida</name>
    <dbReference type="NCBI Taxonomy" id="58109"/>
    <lineage>
        <taxon>Bacteria</taxon>
        <taxon>Bacillati</taxon>
        <taxon>Actinomycetota</taxon>
        <taxon>Actinomycetes</taxon>
        <taxon>Streptosporangiales</taxon>
        <taxon>Thermomonosporaceae</taxon>
        <taxon>Actinocorallia</taxon>
    </lineage>
</organism>
<comment type="caution">
    <text evidence="14">The sequence shown here is derived from an EMBL/GenBank/DDBJ whole genome shotgun (WGS) entry which is preliminary data.</text>
</comment>
<evidence type="ECO:0000313" key="15">
    <source>
        <dbReference type="Proteomes" id="UP000272400"/>
    </source>
</evidence>
<evidence type="ECO:0000256" key="6">
    <source>
        <dbReference type="ARBA" id="ARBA00022777"/>
    </source>
</evidence>
<dbReference type="InterPro" id="IPR050482">
    <property type="entry name" value="Sensor_HK_TwoCompSys"/>
</dbReference>
<keyword evidence="10" id="KW-0472">Membrane</keyword>
<dbReference type="GO" id="GO:0016020">
    <property type="term" value="C:membrane"/>
    <property type="evidence" value="ECO:0007669"/>
    <property type="project" value="InterPro"/>
</dbReference>
<sequence>MRSGQAWWGRCPRAVDAAVAFVTLFLLMGILRFGRPAASPQVLGPADQAYALSACLVLLARRRWPVGVLVTVTLLAAVHGWAEGPGAHQILPALVALYTVTAARGSRFGLITGVVLVVLAGIQVLMAEAGGPPLGAVGLVTSTGFAVAAGAGVRAQRAYVAALEERAERAERQRREEADRLVAEERMRIAGELHDVIAHRLTLINAQAGVALHVNGAGAPEPARLAETLAHVKHDSKEALTELRAIVGLLGGAEAPREPIPGLGRLDDLAASFALAGLDVRVRRKGTVVALPSAVDVSGYRIVQEALTNVRKHADTRTAWVRLDYGPDTLRIRIEDEGPGTCLGAVPGRGTGRGLIGMRERACAVNGSVRTGRREGGGFLVEADLPLGTRLPDFPSRRHPGRGLVFLRAMPVVRVGGGRARPPRRGERAIEGGQVTGPDGTVLAYLTVGSGPDLVMVQGTMSDGLEWPRSPRCSRTASASSCPTAAATAVPRPGVLIGTGSPAVARTAEQALTGGSRLTTALLDGQGHTAHQTDPRSFAATRTRLILGSGEVW</sequence>
<keyword evidence="8" id="KW-0902">Two-component regulatory system</keyword>
<evidence type="ECO:0000259" key="12">
    <source>
        <dbReference type="Pfam" id="PF07730"/>
    </source>
</evidence>
<keyword evidence="4" id="KW-0808">Transferase</keyword>
<dbReference type="InterPro" id="IPR003594">
    <property type="entry name" value="HATPase_dom"/>
</dbReference>
<dbReference type="Gene3D" id="1.20.5.1930">
    <property type="match status" value="1"/>
</dbReference>
<evidence type="ECO:0000256" key="7">
    <source>
        <dbReference type="ARBA" id="ARBA00022840"/>
    </source>
</evidence>
<reference evidence="14 15" key="1">
    <citation type="submission" date="2018-11" db="EMBL/GenBank/DDBJ databases">
        <title>Sequencing the genomes of 1000 actinobacteria strains.</title>
        <authorList>
            <person name="Klenk H.-P."/>
        </authorList>
    </citation>
    <scope>NUCLEOTIDE SEQUENCE [LARGE SCALE GENOMIC DNA]</scope>
    <source>
        <strain evidence="14 15">DSM 44254</strain>
    </source>
</reference>
<dbReference type="GO" id="GO:0046983">
    <property type="term" value="F:protein dimerization activity"/>
    <property type="evidence" value="ECO:0007669"/>
    <property type="project" value="InterPro"/>
</dbReference>
<gene>
    <name evidence="14" type="ORF">EDD29_2932</name>
</gene>
<dbReference type="EMBL" id="RJKE01000001">
    <property type="protein sequence ID" value="ROO85389.1"/>
    <property type="molecule type" value="Genomic_DNA"/>
</dbReference>
<keyword evidence="15" id="KW-1185">Reference proteome</keyword>
<feature type="domain" description="Histidine kinase/HSP90-like ATPase" evidence="11">
    <location>
        <begin position="300"/>
        <end position="387"/>
    </location>
</feature>
<dbReference type="EC" id="2.7.13.3" evidence="2"/>
<keyword evidence="10" id="KW-1133">Transmembrane helix</keyword>
<evidence type="ECO:0000256" key="3">
    <source>
        <dbReference type="ARBA" id="ARBA00022553"/>
    </source>
</evidence>
<dbReference type="PANTHER" id="PTHR24421:SF10">
    <property type="entry name" value="NITRATE_NITRITE SENSOR PROTEIN NARQ"/>
    <property type="match status" value="1"/>
</dbReference>
<keyword evidence="7" id="KW-0067">ATP-binding</keyword>
<proteinExistence type="predicted"/>
<accession>A0A3N1CVR6</accession>
<evidence type="ECO:0000256" key="10">
    <source>
        <dbReference type="SAM" id="Phobius"/>
    </source>
</evidence>
<dbReference type="OrthoDB" id="227596at2"/>
<keyword evidence="5" id="KW-0547">Nucleotide-binding</keyword>
<dbReference type="Gene3D" id="3.30.565.10">
    <property type="entry name" value="Histidine kinase-like ATPase, C-terminal domain"/>
    <property type="match status" value="1"/>
</dbReference>
<dbReference type="Pfam" id="PF07730">
    <property type="entry name" value="HisKA_3"/>
    <property type="match status" value="1"/>
</dbReference>
<dbReference type="Pfam" id="PF23539">
    <property type="entry name" value="DUF7134"/>
    <property type="match status" value="1"/>
</dbReference>
<feature type="transmembrane region" description="Helical" evidence="10">
    <location>
        <begin position="108"/>
        <end position="127"/>
    </location>
</feature>
<protein>
    <recommendedName>
        <fullName evidence="2">histidine kinase</fullName>
        <ecNumber evidence="2">2.7.13.3</ecNumber>
    </recommendedName>
</protein>
<evidence type="ECO:0000259" key="11">
    <source>
        <dbReference type="Pfam" id="PF02518"/>
    </source>
</evidence>
<dbReference type="AlphaFoldDB" id="A0A3N1CVR6"/>